<organism evidence="1 2">
    <name type="scientific">Eleutherodactylus coqui</name>
    <name type="common">Puerto Rican coqui</name>
    <dbReference type="NCBI Taxonomy" id="57060"/>
    <lineage>
        <taxon>Eukaryota</taxon>
        <taxon>Metazoa</taxon>
        <taxon>Chordata</taxon>
        <taxon>Craniata</taxon>
        <taxon>Vertebrata</taxon>
        <taxon>Euteleostomi</taxon>
        <taxon>Amphibia</taxon>
        <taxon>Batrachia</taxon>
        <taxon>Anura</taxon>
        <taxon>Neobatrachia</taxon>
        <taxon>Hyloidea</taxon>
        <taxon>Eleutherodactylidae</taxon>
        <taxon>Eleutherodactylinae</taxon>
        <taxon>Eleutherodactylus</taxon>
        <taxon>Eleutherodactylus</taxon>
    </lineage>
</organism>
<dbReference type="Proteomes" id="UP000770717">
    <property type="component" value="Unassembled WGS sequence"/>
</dbReference>
<comment type="caution">
    <text evidence="1">The sequence shown here is derived from an EMBL/GenBank/DDBJ whole genome shotgun (WGS) entry which is preliminary data.</text>
</comment>
<dbReference type="EMBL" id="WNTK01028947">
    <property type="protein sequence ID" value="KAG9461113.1"/>
    <property type="molecule type" value="Genomic_DNA"/>
</dbReference>
<keyword evidence="2" id="KW-1185">Reference proteome</keyword>
<gene>
    <name evidence="1" type="ORF">GDO78_018091</name>
</gene>
<name>A0A8J6BJD6_ELECQ</name>
<accession>A0A8J6BJD6</accession>
<protein>
    <submittedName>
        <fullName evidence="1">Uncharacterized protein</fullName>
    </submittedName>
</protein>
<proteinExistence type="predicted"/>
<reference evidence="1" key="1">
    <citation type="thesis" date="2020" institute="ProQuest LLC" country="789 East Eisenhower Parkway, Ann Arbor, MI, USA">
        <title>Comparative Genomics and Chromosome Evolution.</title>
        <authorList>
            <person name="Mudd A.B."/>
        </authorList>
    </citation>
    <scope>NUCLEOTIDE SEQUENCE</scope>
    <source>
        <strain evidence="1">HN-11 Male</strain>
        <tissue evidence="1">Kidney and liver</tissue>
    </source>
</reference>
<sequence length="89" mass="10471">MADTQTQNMLDELLSVQDMGQNSLNIIRMMNRNTILKNTHVQKVEKIMANLNKEKAEIINLWSTLRQHVNQINSSKHQWRTIKDQLRSV</sequence>
<evidence type="ECO:0000313" key="1">
    <source>
        <dbReference type="EMBL" id="KAG9461113.1"/>
    </source>
</evidence>
<evidence type="ECO:0000313" key="2">
    <source>
        <dbReference type="Proteomes" id="UP000770717"/>
    </source>
</evidence>
<dbReference type="AlphaFoldDB" id="A0A8J6BJD6"/>